<dbReference type="GO" id="GO:0003700">
    <property type="term" value="F:DNA-binding transcription factor activity"/>
    <property type="evidence" value="ECO:0007669"/>
    <property type="project" value="TreeGrafter"/>
</dbReference>
<dbReference type="SMART" id="SM00530">
    <property type="entry name" value="HTH_XRE"/>
    <property type="match status" value="1"/>
</dbReference>
<dbReference type="GO" id="GO:0003677">
    <property type="term" value="F:DNA binding"/>
    <property type="evidence" value="ECO:0007669"/>
    <property type="project" value="UniProtKB-KW"/>
</dbReference>
<dbReference type="PANTHER" id="PTHR46797">
    <property type="entry name" value="HTH-TYPE TRANSCRIPTIONAL REGULATOR"/>
    <property type="match status" value="1"/>
</dbReference>
<dbReference type="EMBL" id="LCMR01000006">
    <property type="protein sequence ID" value="KKU42784.1"/>
    <property type="molecule type" value="Genomic_DNA"/>
</dbReference>
<protein>
    <submittedName>
        <fullName evidence="3">Restriction-modification system control element</fullName>
    </submittedName>
</protein>
<evidence type="ECO:0000256" key="1">
    <source>
        <dbReference type="ARBA" id="ARBA00023125"/>
    </source>
</evidence>
<keyword evidence="1" id="KW-0238">DNA-binding</keyword>
<dbReference type="InterPro" id="IPR050807">
    <property type="entry name" value="TransReg_Diox_bact_type"/>
</dbReference>
<dbReference type="GO" id="GO:0005829">
    <property type="term" value="C:cytosol"/>
    <property type="evidence" value="ECO:0007669"/>
    <property type="project" value="TreeGrafter"/>
</dbReference>
<dbReference type="AlphaFoldDB" id="A0A0G1QCR1"/>
<dbReference type="InterPro" id="IPR001387">
    <property type="entry name" value="Cro/C1-type_HTH"/>
</dbReference>
<evidence type="ECO:0000259" key="2">
    <source>
        <dbReference type="PROSITE" id="PS50943"/>
    </source>
</evidence>
<dbReference type="InterPro" id="IPR010982">
    <property type="entry name" value="Lambda_DNA-bd_dom_sf"/>
</dbReference>
<dbReference type="SUPFAM" id="SSF47413">
    <property type="entry name" value="lambda repressor-like DNA-binding domains"/>
    <property type="match status" value="1"/>
</dbReference>
<organism evidence="3 4">
    <name type="scientific">Candidatus Azambacteria bacterium GW2011_GWD2_46_48</name>
    <dbReference type="NCBI Taxonomy" id="1618623"/>
    <lineage>
        <taxon>Bacteria</taxon>
        <taxon>Candidatus Azamiibacteriota</taxon>
    </lineage>
</organism>
<comment type="caution">
    <text evidence="3">The sequence shown here is derived from an EMBL/GenBank/DDBJ whole genome shotgun (WGS) entry which is preliminary data.</text>
</comment>
<dbReference type="Proteomes" id="UP000034391">
    <property type="component" value="Unassembled WGS sequence"/>
</dbReference>
<accession>A0A0G1QCR1</accession>
<name>A0A0G1QCR1_9BACT</name>
<dbReference type="CDD" id="cd00093">
    <property type="entry name" value="HTH_XRE"/>
    <property type="match status" value="1"/>
</dbReference>
<feature type="domain" description="HTH cro/C1-type" evidence="2">
    <location>
        <begin position="12"/>
        <end position="66"/>
    </location>
</feature>
<dbReference type="Pfam" id="PF01381">
    <property type="entry name" value="HTH_3"/>
    <property type="match status" value="1"/>
</dbReference>
<gene>
    <name evidence="3" type="ORF">UX56_C0006G0003</name>
</gene>
<reference evidence="3 4" key="1">
    <citation type="journal article" date="2015" name="Nature">
        <title>rRNA introns, odd ribosomes, and small enigmatic genomes across a large radiation of phyla.</title>
        <authorList>
            <person name="Brown C.T."/>
            <person name="Hug L.A."/>
            <person name="Thomas B.C."/>
            <person name="Sharon I."/>
            <person name="Castelle C.J."/>
            <person name="Singh A."/>
            <person name="Wilkins M.J."/>
            <person name="Williams K.H."/>
            <person name="Banfield J.F."/>
        </authorList>
    </citation>
    <scope>NUCLEOTIDE SEQUENCE [LARGE SCALE GENOMIC DNA]</scope>
</reference>
<evidence type="ECO:0000313" key="4">
    <source>
        <dbReference type="Proteomes" id="UP000034391"/>
    </source>
</evidence>
<dbReference type="Gene3D" id="1.10.260.40">
    <property type="entry name" value="lambda repressor-like DNA-binding domains"/>
    <property type="match status" value="1"/>
</dbReference>
<dbReference type="PANTHER" id="PTHR46797:SF1">
    <property type="entry name" value="METHYLPHOSPHONATE SYNTHASE"/>
    <property type="match status" value="1"/>
</dbReference>
<proteinExistence type="predicted"/>
<evidence type="ECO:0000313" key="3">
    <source>
        <dbReference type="EMBL" id="KKU42784.1"/>
    </source>
</evidence>
<sequence>MKSEITKFGKRLREIRLKKKMSQGDIAEKLGVHRSYISGLERGKRNPSLLTINKMAKAVGVKPKELL</sequence>
<dbReference type="PROSITE" id="PS50943">
    <property type="entry name" value="HTH_CROC1"/>
    <property type="match status" value="1"/>
</dbReference>